<feature type="compositionally biased region" description="Basic and acidic residues" evidence="1">
    <location>
        <begin position="302"/>
        <end position="315"/>
    </location>
</feature>
<name>A0AAV9F0S1_ACOCL</name>
<dbReference type="InterPro" id="IPR006868">
    <property type="entry name" value="DUF630"/>
</dbReference>
<keyword evidence="5" id="KW-1185">Reference proteome</keyword>
<reference evidence="4" key="1">
    <citation type="journal article" date="2023" name="Nat. Commun.">
        <title>Diploid and tetraploid genomes of Acorus and the evolution of monocots.</title>
        <authorList>
            <person name="Ma L."/>
            <person name="Liu K.W."/>
            <person name="Li Z."/>
            <person name="Hsiao Y.Y."/>
            <person name="Qi Y."/>
            <person name="Fu T."/>
            <person name="Tang G.D."/>
            <person name="Zhang D."/>
            <person name="Sun W.H."/>
            <person name="Liu D.K."/>
            <person name="Li Y."/>
            <person name="Chen G.Z."/>
            <person name="Liu X.D."/>
            <person name="Liao X.Y."/>
            <person name="Jiang Y.T."/>
            <person name="Yu X."/>
            <person name="Hao Y."/>
            <person name="Huang J."/>
            <person name="Zhao X.W."/>
            <person name="Ke S."/>
            <person name="Chen Y.Y."/>
            <person name="Wu W.L."/>
            <person name="Hsu J.L."/>
            <person name="Lin Y.F."/>
            <person name="Huang M.D."/>
            <person name="Li C.Y."/>
            <person name="Huang L."/>
            <person name="Wang Z.W."/>
            <person name="Zhao X."/>
            <person name="Zhong W.Y."/>
            <person name="Peng D.H."/>
            <person name="Ahmad S."/>
            <person name="Lan S."/>
            <person name="Zhang J.S."/>
            <person name="Tsai W.C."/>
            <person name="Van de Peer Y."/>
            <person name="Liu Z.J."/>
        </authorList>
    </citation>
    <scope>NUCLEOTIDE SEQUENCE</scope>
    <source>
        <strain evidence="4">CP</strain>
    </source>
</reference>
<reference evidence="4" key="2">
    <citation type="submission" date="2023-06" db="EMBL/GenBank/DDBJ databases">
        <authorList>
            <person name="Ma L."/>
            <person name="Liu K.-W."/>
            <person name="Li Z."/>
            <person name="Hsiao Y.-Y."/>
            <person name="Qi Y."/>
            <person name="Fu T."/>
            <person name="Tang G."/>
            <person name="Zhang D."/>
            <person name="Sun W.-H."/>
            <person name="Liu D.-K."/>
            <person name="Li Y."/>
            <person name="Chen G.-Z."/>
            <person name="Liu X.-D."/>
            <person name="Liao X.-Y."/>
            <person name="Jiang Y.-T."/>
            <person name="Yu X."/>
            <person name="Hao Y."/>
            <person name="Huang J."/>
            <person name="Zhao X.-W."/>
            <person name="Ke S."/>
            <person name="Chen Y.-Y."/>
            <person name="Wu W.-L."/>
            <person name="Hsu J.-L."/>
            <person name="Lin Y.-F."/>
            <person name="Huang M.-D."/>
            <person name="Li C.-Y."/>
            <person name="Huang L."/>
            <person name="Wang Z.-W."/>
            <person name="Zhao X."/>
            <person name="Zhong W.-Y."/>
            <person name="Peng D.-H."/>
            <person name="Ahmad S."/>
            <person name="Lan S."/>
            <person name="Zhang J.-S."/>
            <person name="Tsai W.-C."/>
            <person name="Van De Peer Y."/>
            <person name="Liu Z.-J."/>
        </authorList>
    </citation>
    <scope>NUCLEOTIDE SEQUENCE</scope>
    <source>
        <strain evidence="4">CP</strain>
        <tissue evidence="4">Leaves</tissue>
    </source>
</reference>
<proteinExistence type="predicted"/>
<feature type="region of interest" description="Disordered" evidence="1">
    <location>
        <begin position="199"/>
        <end position="231"/>
    </location>
</feature>
<feature type="region of interest" description="Disordered" evidence="1">
    <location>
        <begin position="88"/>
        <end position="114"/>
    </location>
</feature>
<dbReference type="Pfam" id="PF04782">
    <property type="entry name" value="DUF632"/>
    <property type="match status" value="1"/>
</dbReference>
<dbReference type="EMBL" id="JAUJYO010000004">
    <property type="protein sequence ID" value="KAK1319232.1"/>
    <property type="molecule type" value="Genomic_DNA"/>
</dbReference>
<dbReference type="Proteomes" id="UP001180020">
    <property type="component" value="Unassembled WGS sequence"/>
</dbReference>
<sequence length="759" mass="86007">MGVSSSKIEEDKALTLCRERKRFVRQALDGRCSLAAAHVSYIQSLRNTGTALRMFVEPEAPIESSLYTSTPATTEPLALTDKSLSQFTFSSPSPSQRMETTDTISPSTSPTHSGSFHINYMRSGGGSLTVKERPPISVTATVQSSETPPFTPTTPPPPENGPWDYFSLFDNHISFTDGEGLNLHGLENVDDNRRLREEEGIPELEDEEDKPSINGRVESTDSEDDFDDHSPEPLVRKFENRAASMNYLNNEVSSVSSVSSIGQETTHLNGEKKLLKNGVYETDEASHMTPPNSAPPITFLPDDDRRETEKVPGSEKKSVPKDFFLSVKEIEYLFVNASESGKEVPRMLEANKVHFRPLYPEGKAPRSKVATYFTSCFICCKEEIHAPQEPPSDTVKYLTWHRSVSSLSSTSRIPLSSNPNDNLEGIRGNMFATNCMNSGSHASTLDRLYAWERKLYDEVKASGIIRREYDLKCKQLRHQESREESTKKIDKTRATVKDLYSRIRVAIHRIDSISKRIEELRDKELQPQLEELIEGLSRMWVKMSDSHKLQLDIISKAVINGTFKVPIRSESRHQAAIVLEQELTSLCSSFKKWISAQRTYLQSINGWLLKCVLLIPLRRKSSRRGNNVEFSPRRQRAPPIFVTCRDWLAKLEKLEAEAVTDSIKKLVADMNHYLSRQETSKSHFSLPRKADRDSEEGTRLLSEEAPVDWNVAFKELKLNLTVFLCRLGIFAESSVKMYEDLSNSISEARFIYEQGHYRS</sequence>
<evidence type="ECO:0000313" key="5">
    <source>
        <dbReference type="Proteomes" id="UP001180020"/>
    </source>
</evidence>
<dbReference type="PANTHER" id="PTHR21450:SF6">
    <property type="entry name" value="EXPRESSED PROTEIN"/>
    <property type="match status" value="1"/>
</dbReference>
<dbReference type="PANTHER" id="PTHR21450">
    <property type="entry name" value="PROTEIN ALTERED PHOSPHATE STARVATION RESPONSE 1"/>
    <property type="match status" value="1"/>
</dbReference>
<feature type="compositionally biased region" description="Acidic residues" evidence="1">
    <location>
        <begin position="200"/>
        <end position="209"/>
    </location>
</feature>
<organism evidence="4 5">
    <name type="scientific">Acorus calamus</name>
    <name type="common">Sweet flag</name>
    <dbReference type="NCBI Taxonomy" id="4465"/>
    <lineage>
        <taxon>Eukaryota</taxon>
        <taxon>Viridiplantae</taxon>
        <taxon>Streptophyta</taxon>
        <taxon>Embryophyta</taxon>
        <taxon>Tracheophyta</taxon>
        <taxon>Spermatophyta</taxon>
        <taxon>Magnoliopsida</taxon>
        <taxon>Liliopsida</taxon>
        <taxon>Acoraceae</taxon>
        <taxon>Acorus</taxon>
    </lineage>
</organism>
<feature type="region of interest" description="Disordered" evidence="1">
    <location>
        <begin position="283"/>
        <end position="315"/>
    </location>
</feature>
<protein>
    <submittedName>
        <fullName evidence="4">Uncharacterized protein</fullName>
    </submittedName>
</protein>
<dbReference type="AlphaFoldDB" id="A0AAV9F0S1"/>
<feature type="domain" description="DUF632" evidence="2">
    <location>
        <begin position="326"/>
        <end position="671"/>
    </location>
</feature>
<comment type="caution">
    <text evidence="4">The sequence shown here is derived from an EMBL/GenBank/DDBJ whole genome shotgun (WGS) entry which is preliminary data.</text>
</comment>
<dbReference type="Pfam" id="PF04783">
    <property type="entry name" value="DUF630"/>
    <property type="match status" value="1"/>
</dbReference>
<evidence type="ECO:0000259" key="3">
    <source>
        <dbReference type="Pfam" id="PF04783"/>
    </source>
</evidence>
<evidence type="ECO:0000256" key="1">
    <source>
        <dbReference type="SAM" id="MobiDB-lite"/>
    </source>
</evidence>
<feature type="domain" description="DUF630" evidence="3">
    <location>
        <begin position="1"/>
        <end position="59"/>
    </location>
</feature>
<accession>A0AAV9F0S1</accession>
<dbReference type="InterPro" id="IPR006867">
    <property type="entry name" value="DUF632"/>
</dbReference>
<evidence type="ECO:0000313" key="4">
    <source>
        <dbReference type="EMBL" id="KAK1319232.1"/>
    </source>
</evidence>
<gene>
    <name evidence="4" type="ORF">QJS10_CPB04g00560</name>
</gene>
<evidence type="ECO:0000259" key="2">
    <source>
        <dbReference type="Pfam" id="PF04782"/>
    </source>
</evidence>